<evidence type="ECO:0000313" key="3">
    <source>
        <dbReference type="EMBL" id="ACL09033.1"/>
    </source>
</evidence>
<keyword evidence="2" id="KW-0732">Signal</keyword>
<dbReference type="PANTHER" id="PTHR37549">
    <property type="entry name" value="LIPOPROTEIN LPRI"/>
    <property type="match status" value="1"/>
</dbReference>
<organism evidence="3">
    <name type="scientific">Nitratidesulfovibrio vulgaris (strain DSM 19637 / Miyazaki F)</name>
    <name type="common">Desulfovibrio vulgaris</name>
    <dbReference type="NCBI Taxonomy" id="883"/>
    <lineage>
        <taxon>Bacteria</taxon>
        <taxon>Pseudomonadati</taxon>
        <taxon>Thermodesulfobacteriota</taxon>
        <taxon>Desulfovibrionia</taxon>
        <taxon>Desulfovibrionales</taxon>
        <taxon>Desulfovibrionaceae</taxon>
        <taxon>Nitratidesulfovibrio</taxon>
    </lineage>
</organism>
<sequence length="356" mass="36947">MPLRQWMTAWIVACQLAISAGAVMAAGGQRADGVVPATPVTLCSPEWVALIDGSIPTSDGQGHGPDLGSDEWKSVVEFRLGLRGRADVPERDDPAWCGLVDRLVRGAPAAPRGGDAAPTEGPSFPCTEVRSGSAEAMVCDDAELAGLDRTLADVYAAARARSANEHPPFLRAEQRGWARGRDECWKSADRRTCVRDAYVLRIAELQARYRLVAQDGPHRYVCGASPADEVLVTCFATTPPMLVAERGDRVSLMYRQDDGPAPADRAQAAASATYRGRNEWLRLTAGAGDSGGLCLSGLSGVSGASGASGAPGASGASGASGAAGGTGMSTDAADHGGEAVLVWGYQAPELRCRPAD</sequence>
<dbReference type="PANTHER" id="PTHR37549:SF1">
    <property type="entry name" value="LIPOPROTEIN LPRI"/>
    <property type="match status" value="1"/>
</dbReference>
<name>B8DQB4_NITV9</name>
<feature type="region of interest" description="Disordered" evidence="1">
    <location>
        <begin position="109"/>
        <end position="128"/>
    </location>
</feature>
<evidence type="ECO:0008006" key="4">
    <source>
        <dbReference type="Google" id="ProtNLM"/>
    </source>
</evidence>
<dbReference type="GO" id="GO:0005576">
    <property type="term" value="C:extracellular region"/>
    <property type="evidence" value="ECO:0007669"/>
    <property type="project" value="TreeGrafter"/>
</dbReference>
<dbReference type="STRING" id="883.DvMF_2090"/>
<dbReference type="InterPro" id="IPR052755">
    <property type="entry name" value="Lysozyme_Inhibitor_LprI"/>
</dbReference>
<feature type="region of interest" description="Disordered" evidence="1">
    <location>
        <begin position="306"/>
        <end position="331"/>
    </location>
</feature>
<gene>
    <name evidence="3" type="ordered locus">DvMF_2090</name>
</gene>
<dbReference type="eggNOG" id="COG4461">
    <property type="taxonomic scope" value="Bacteria"/>
</dbReference>
<reference evidence="3" key="1">
    <citation type="submission" date="2008-10" db="EMBL/GenBank/DDBJ databases">
        <title>Complete sequence of Desulfovibrio vulgaris str. 'Miyazaki F'.</title>
        <authorList>
            <person name="Lucas S."/>
            <person name="Copeland A."/>
            <person name="Lapidus A."/>
            <person name="Glavina del Rio T."/>
            <person name="Dalin E."/>
            <person name="Tice H."/>
            <person name="Bruce D."/>
            <person name="Goodwin L."/>
            <person name="Pitluck S."/>
            <person name="Sims D."/>
            <person name="Brettin T."/>
            <person name="Detter J.C."/>
            <person name="Han C."/>
            <person name="Larimer F."/>
            <person name="Land M."/>
            <person name="Hauser L."/>
            <person name="Kyrpides N."/>
            <person name="Mikhailova N."/>
            <person name="Hazen T.C."/>
            <person name="Richardson P."/>
        </authorList>
    </citation>
    <scope>NUCLEOTIDE SEQUENCE</scope>
    <source>
        <strain evidence="3">Miyazaki F</strain>
    </source>
</reference>
<dbReference type="EMBL" id="CP001197">
    <property type="protein sequence ID" value="ACL09033.1"/>
    <property type="molecule type" value="Genomic_DNA"/>
</dbReference>
<feature type="signal peptide" evidence="2">
    <location>
        <begin position="1"/>
        <end position="25"/>
    </location>
</feature>
<dbReference type="AlphaFoldDB" id="B8DQB4"/>
<dbReference type="HOGENOM" id="CLU_066605_0_0_7"/>
<proteinExistence type="predicted"/>
<evidence type="ECO:0000256" key="2">
    <source>
        <dbReference type="SAM" id="SignalP"/>
    </source>
</evidence>
<feature type="compositionally biased region" description="Low complexity" evidence="1">
    <location>
        <begin position="306"/>
        <end position="320"/>
    </location>
</feature>
<evidence type="ECO:0000256" key="1">
    <source>
        <dbReference type="SAM" id="MobiDB-lite"/>
    </source>
</evidence>
<dbReference type="KEGG" id="dvm:DvMF_2090"/>
<feature type="chain" id="PRO_5002870430" description="Lysozyme inhibitor LprI N-terminal domain-containing protein" evidence="2">
    <location>
        <begin position="26"/>
        <end position="356"/>
    </location>
</feature>
<protein>
    <recommendedName>
        <fullName evidence="4">Lysozyme inhibitor LprI N-terminal domain-containing protein</fullName>
    </recommendedName>
</protein>
<accession>B8DQB4</accession>
<dbReference type="OrthoDB" id="427567at2"/>
<feature type="compositionally biased region" description="Low complexity" evidence="1">
    <location>
        <begin position="109"/>
        <end position="118"/>
    </location>
</feature>